<dbReference type="STRING" id="117157.SAMN04489717_4764"/>
<dbReference type="NCBIfam" id="TIGR03085">
    <property type="entry name" value="TIGR03085 family metal-binding protein"/>
    <property type="match status" value="1"/>
</dbReference>
<protein>
    <submittedName>
        <fullName evidence="1">TIGR03085 family protein</fullName>
    </submittedName>
</protein>
<reference evidence="1 2" key="1">
    <citation type="submission" date="2016-10" db="EMBL/GenBank/DDBJ databases">
        <authorList>
            <person name="de Groot N.N."/>
        </authorList>
    </citation>
    <scope>NUCLEOTIDE SEQUENCE [LARGE SCALE GENOMIC DNA]</scope>
    <source>
        <strain evidence="1 2">DSM 22024</strain>
    </source>
</reference>
<dbReference type="InterPro" id="IPR017517">
    <property type="entry name" value="Maleyloyr_isom"/>
</dbReference>
<dbReference type="SUPFAM" id="SSF109854">
    <property type="entry name" value="DinB/YfiT-like putative metalloenzymes"/>
    <property type="match status" value="1"/>
</dbReference>
<organism evidence="1 2">
    <name type="scientific">Actinopolymorpha singaporensis</name>
    <dbReference type="NCBI Taxonomy" id="117157"/>
    <lineage>
        <taxon>Bacteria</taxon>
        <taxon>Bacillati</taxon>
        <taxon>Actinomycetota</taxon>
        <taxon>Actinomycetes</taxon>
        <taxon>Propionibacteriales</taxon>
        <taxon>Actinopolymorphaceae</taxon>
        <taxon>Actinopolymorpha</taxon>
    </lineage>
</organism>
<sequence length="211" mass="22606">MTDHARAERRALADLLDALGPDAPTLCADWSTSDLAAHLVIRESDPLGAAGILLPPLAGKTKERMAGLVGRLGYTGLVDRFRQGPPSWSPARLPVVDRAANTVEFFVHHEDVRRAQPEWTPRELPGDFEDLLWRRVGSAGRMLFRRSAAGVLVARPDGATARVRNGEPTAVLSGLPSEITLYMFGRRGASRAEVGGPPAAVQALAHAPLGV</sequence>
<dbReference type="AlphaFoldDB" id="A0A1H1X0S6"/>
<dbReference type="Proteomes" id="UP000198983">
    <property type="component" value="Chromosome I"/>
</dbReference>
<evidence type="ECO:0000313" key="2">
    <source>
        <dbReference type="Proteomes" id="UP000198983"/>
    </source>
</evidence>
<dbReference type="RefSeq" id="WP_092655801.1">
    <property type="nucleotide sequence ID" value="NZ_LT629732.1"/>
</dbReference>
<dbReference type="InterPro" id="IPR017519">
    <property type="entry name" value="CHP03085"/>
</dbReference>
<dbReference type="EMBL" id="LT629732">
    <property type="protein sequence ID" value="SDT02933.1"/>
    <property type="molecule type" value="Genomic_DNA"/>
</dbReference>
<keyword evidence="2" id="KW-1185">Reference proteome</keyword>
<dbReference type="NCBIfam" id="TIGR03083">
    <property type="entry name" value="maleylpyruvate isomerase family mycothiol-dependent enzyme"/>
    <property type="match status" value="1"/>
</dbReference>
<gene>
    <name evidence="1" type="ORF">SAMN04489717_4764</name>
</gene>
<proteinExistence type="predicted"/>
<accession>A0A1H1X0S6</accession>
<dbReference type="OrthoDB" id="3268903at2"/>
<dbReference type="InterPro" id="IPR034660">
    <property type="entry name" value="DinB/YfiT-like"/>
</dbReference>
<name>A0A1H1X0S6_9ACTN</name>
<evidence type="ECO:0000313" key="1">
    <source>
        <dbReference type="EMBL" id="SDT02933.1"/>
    </source>
</evidence>